<dbReference type="EMBL" id="BJHW01000002">
    <property type="protein sequence ID" value="GDY60169.1"/>
    <property type="molecule type" value="Genomic_DNA"/>
</dbReference>
<keyword evidence="3" id="KW-1185">Reference proteome</keyword>
<dbReference type="AlphaFoldDB" id="A0A4D4LQN2"/>
<gene>
    <name evidence="2" type="ORF">SVIO_107920</name>
</gene>
<comment type="caution">
    <text evidence="2">The sequence shown here is derived from an EMBL/GenBank/DDBJ whole genome shotgun (WGS) entry which is preliminary data.</text>
</comment>
<evidence type="ECO:0000313" key="3">
    <source>
        <dbReference type="Proteomes" id="UP000301309"/>
    </source>
</evidence>
<reference evidence="2 3" key="1">
    <citation type="journal article" date="2020" name="Int. J. Syst. Evol. Microbiol.">
        <title>Reclassification of Streptomyces castelarensis and Streptomyces sporoclivatus as later heterotypic synonyms of Streptomyces antimycoticus.</title>
        <authorList>
            <person name="Komaki H."/>
            <person name="Tamura T."/>
        </authorList>
    </citation>
    <scope>NUCLEOTIDE SEQUENCE [LARGE SCALE GENOMIC DNA]</scope>
    <source>
        <strain evidence="2 3">NBRC 13459</strain>
    </source>
</reference>
<feature type="region of interest" description="Disordered" evidence="1">
    <location>
        <begin position="51"/>
        <end position="83"/>
    </location>
</feature>
<accession>A0A4D4LQN2</accession>
<evidence type="ECO:0000313" key="2">
    <source>
        <dbReference type="EMBL" id="GDY60169.1"/>
    </source>
</evidence>
<protein>
    <submittedName>
        <fullName evidence="2">Uncharacterized protein</fullName>
    </submittedName>
</protein>
<evidence type="ECO:0000256" key="1">
    <source>
        <dbReference type="SAM" id="MobiDB-lite"/>
    </source>
</evidence>
<organism evidence="2 3">
    <name type="scientific">Streptomyces violaceusniger</name>
    <dbReference type="NCBI Taxonomy" id="68280"/>
    <lineage>
        <taxon>Bacteria</taxon>
        <taxon>Bacillati</taxon>
        <taxon>Actinomycetota</taxon>
        <taxon>Actinomycetes</taxon>
        <taxon>Kitasatosporales</taxon>
        <taxon>Streptomycetaceae</taxon>
        <taxon>Streptomyces</taxon>
        <taxon>Streptomyces violaceusniger group</taxon>
    </lineage>
</organism>
<name>A0A4D4LQN2_STRVO</name>
<sequence>MSTPATSPLFGPANNRGAQVGRFTGIRTLYPLLATSSAPTARPVIAAVRLPQGKSADPRGAERTPPATRVRSSIPTPAGAVTA</sequence>
<proteinExistence type="predicted"/>
<dbReference type="Proteomes" id="UP000301309">
    <property type="component" value="Unassembled WGS sequence"/>
</dbReference>